<dbReference type="Proteomes" id="UP000887572">
    <property type="component" value="Unplaced"/>
</dbReference>
<dbReference type="InterPro" id="IPR000719">
    <property type="entry name" value="Prot_kinase_dom"/>
</dbReference>
<dbReference type="Pfam" id="PF00069">
    <property type="entry name" value="Pkinase"/>
    <property type="match status" value="1"/>
</dbReference>
<sequence length="334" mass="38252">MPLFSLFMQLLHRPVNPLATDWPPLHYLSLSERNRVVKVRNGENAKLLAACKIIPLRSDKKLDDLMVEVEALKRCRHQANIITLMAFYHFKQNLYLIFELCPAGSVAEVMIKLGQPLNEPQIAHVARKLCLALDFLHMRRIIHRDLKASNVLLTFEACVKLADFGSALIMEDNHRQCSLSVVGSVYWMAPEVIDYEKSKQQPYYGRKVDIWSLGITCIEMAQMEPPNHNMTPGMMLSRLQEEAADLPMLLQPCLWSEQFNNFLSQCIVRSVDERWSAAQLLTHQFINGPAEYSWPIEQLVDEKNTPPQMDGAKIPEDFSTLGNLDMDIFLAGHY</sequence>
<name>A0A914IBR4_GLORO</name>
<dbReference type="AlphaFoldDB" id="A0A914IBR4"/>
<protein>
    <submittedName>
        <fullName evidence="3">Protein kinase domain-containing protein</fullName>
    </submittedName>
</protein>
<keyword evidence="2" id="KW-1185">Reference proteome</keyword>
<dbReference type="PANTHER" id="PTHR46538">
    <property type="entry name" value="PROTEIN KINASE DOMAIN-CONTAINING PROTEIN"/>
    <property type="match status" value="1"/>
</dbReference>
<reference evidence="3" key="1">
    <citation type="submission" date="2022-11" db="UniProtKB">
        <authorList>
            <consortium name="WormBaseParasite"/>
        </authorList>
    </citation>
    <scope>IDENTIFICATION</scope>
</reference>
<evidence type="ECO:0000313" key="2">
    <source>
        <dbReference type="Proteomes" id="UP000887572"/>
    </source>
</evidence>
<dbReference type="Gene3D" id="1.10.510.10">
    <property type="entry name" value="Transferase(Phosphotransferase) domain 1"/>
    <property type="match status" value="1"/>
</dbReference>
<dbReference type="InterPro" id="IPR051585">
    <property type="entry name" value="STE20_Ser/Thr_Kinases"/>
</dbReference>
<evidence type="ECO:0000259" key="1">
    <source>
        <dbReference type="PROSITE" id="PS50011"/>
    </source>
</evidence>
<dbReference type="PROSITE" id="PS50011">
    <property type="entry name" value="PROTEIN_KINASE_DOM"/>
    <property type="match status" value="1"/>
</dbReference>
<dbReference type="SUPFAM" id="SSF56112">
    <property type="entry name" value="Protein kinase-like (PK-like)"/>
    <property type="match status" value="1"/>
</dbReference>
<dbReference type="GO" id="GO:0005524">
    <property type="term" value="F:ATP binding"/>
    <property type="evidence" value="ECO:0007669"/>
    <property type="project" value="InterPro"/>
</dbReference>
<feature type="domain" description="Protein kinase" evidence="1">
    <location>
        <begin position="22"/>
        <end position="286"/>
    </location>
</feature>
<evidence type="ECO:0000313" key="3">
    <source>
        <dbReference type="WBParaSite" id="Gr19_v10_g8468.t1"/>
    </source>
</evidence>
<dbReference type="PANTHER" id="PTHR46538:SF3">
    <property type="entry name" value="PROTEIN KINASE DOMAIN-CONTAINING PROTEIN"/>
    <property type="match status" value="1"/>
</dbReference>
<dbReference type="PROSITE" id="PS00108">
    <property type="entry name" value="PROTEIN_KINASE_ST"/>
    <property type="match status" value="1"/>
</dbReference>
<organism evidence="2 3">
    <name type="scientific">Globodera rostochiensis</name>
    <name type="common">Golden nematode worm</name>
    <name type="synonym">Heterodera rostochiensis</name>
    <dbReference type="NCBI Taxonomy" id="31243"/>
    <lineage>
        <taxon>Eukaryota</taxon>
        <taxon>Metazoa</taxon>
        <taxon>Ecdysozoa</taxon>
        <taxon>Nematoda</taxon>
        <taxon>Chromadorea</taxon>
        <taxon>Rhabditida</taxon>
        <taxon>Tylenchina</taxon>
        <taxon>Tylenchomorpha</taxon>
        <taxon>Tylenchoidea</taxon>
        <taxon>Heteroderidae</taxon>
        <taxon>Heteroderinae</taxon>
        <taxon>Globodera</taxon>
    </lineage>
</organism>
<dbReference type="InterPro" id="IPR008271">
    <property type="entry name" value="Ser/Thr_kinase_AS"/>
</dbReference>
<dbReference type="WBParaSite" id="Gr19_v10_g8468.t1">
    <property type="protein sequence ID" value="Gr19_v10_g8468.t1"/>
    <property type="gene ID" value="Gr19_v10_g8468"/>
</dbReference>
<dbReference type="SMART" id="SM00220">
    <property type="entry name" value="S_TKc"/>
    <property type="match status" value="1"/>
</dbReference>
<accession>A0A914IBR4</accession>
<proteinExistence type="predicted"/>
<dbReference type="GO" id="GO:0004672">
    <property type="term" value="F:protein kinase activity"/>
    <property type="evidence" value="ECO:0007669"/>
    <property type="project" value="InterPro"/>
</dbReference>
<dbReference type="InterPro" id="IPR011009">
    <property type="entry name" value="Kinase-like_dom_sf"/>
</dbReference>